<evidence type="ECO:0000256" key="1">
    <source>
        <dbReference type="ARBA" id="ARBA00004370"/>
    </source>
</evidence>
<keyword evidence="9" id="KW-1185">Reference proteome</keyword>
<comment type="subcellular location">
    <subcellularLocation>
        <location evidence="1">Membrane</location>
    </subcellularLocation>
</comment>
<sequence>MEGIVAVLKTAIAAGYGGFIHIRNRLNYYHWKNLLFENHFSRTQRSIRSRYFVDSICAIFRRVVKHDSSSCYGMCSLLHILVNMNFDPTIRSYPDIGDRAFGPVGRIVVSVFMILELYLVATGFLILAGDNFHNLLVGNKALSVLLLSLYFQPYC</sequence>
<accession>A0A9Q1MGA8</accession>
<dbReference type="InterPro" id="IPR013057">
    <property type="entry name" value="AA_transpt_TM"/>
</dbReference>
<reference evidence="9" key="1">
    <citation type="journal article" date="2023" name="Proc. Natl. Acad. Sci. U.S.A.">
        <title>Genomic and structural basis for evolution of tropane alkaloid biosynthesis.</title>
        <authorList>
            <person name="Wanga Y.-J."/>
            <person name="Taina T."/>
            <person name="Yua J.-Y."/>
            <person name="Lia J."/>
            <person name="Xua B."/>
            <person name="Chenc J."/>
            <person name="D'Auriad J.C."/>
            <person name="Huanga J.-P."/>
            <person name="Huanga S.-X."/>
        </authorList>
    </citation>
    <scope>NUCLEOTIDE SEQUENCE [LARGE SCALE GENOMIC DNA]</scope>
    <source>
        <strain evidence="9">cv. KIB-2019</strain>
    </source>
</reference>
<gene>
    <name evidence="8" type="ORF">K7X08_002824</name>
</gene>
<dbReference type="AlphaFoldDB" id="A0A9Q1MGA8"/>
<dbReference type="EMBL" id="JAJAGQ010000007">
    <property type="protein sequence ID" value="KAJ8557199.1"/>
    <property type="molecule type" value="Genomic_DNA"/>
</dbReference>
<keyword evidence="3" id="KW-0813">Transport</keyword>
<protein>
    <recommendedName>
        <fullName evidence="7">Amino acid transporter transmembrane domain-containing protein</fullName>
    </recommendedName>
</protein>
<dbReference type="GO" id="GO:0006865">
    <property type="term" value="P:amino acid transport"/>
    <property type="evidence" value="ECO:0007669"/>
    <property type="project" value="UniProtKB-KW"/>
</dbReference>
<feature type="domain" description="Amino acid transporter transmembrane" evidence="7">
    <location>
        <begin position="70"/>
        <end position="138"/>
    </location>
</feature>
<dbReference type="OrthoDB" id="1261840at2759"/>
<proteinExistence type="predicted"/>
<organism evidence="8 9">
    <name type="scientific">Anisodus acutangulus</name>
    <dbReference type="NCBI Taxonomy" id="402998"/>
    <lineage>
        <taxon>Eukaryota</taxon>
        <taxon>Viridiplantae</taxon>
        <taxon>Streptophyta</taxon>
        <taxon>Embryophyta</taxon>
        <taxon>Tracheophyta</taxon>
        <taxon>Spermatophyta</taxon>
        <taxon>Magnoliopsida</taxon>
        <taxon>eudicotyledons</taxon>
        <taxon>Gunneridae</taxon>
        <taxon>Pentapetalae</taxon>
        <taxon>asterids</taxon>
        <taxon>lamiids</taxon>
        <taxon>Solanales</taxon>
        <taxon>Solanaceae</taxon>
        <taxon>Solanoideae</taxon>
        <taxon>Hyoscyameae</taxon>
        <taxon>Anisodus</taxon>
    </lineage>
</organism>
<dbReference type="Proteomes" id="UP001152561">
    <property type="component" value="Unassembled WGS sequence"/>
</dbReference>
<keyword evidence="5 6" id="KW-0472">Membrane</keyword>
<evidence type="ECO:0000259" key="7">
    <source>
        <dbReference type="Pfam" id="PF01490"/>
    </source>
</evidence>
<keyword evidence="4 6" id="KW-1133">Transmembrane helix</keyword>
<evidence type="ECO:0000313" key="8">
    <source>
        <dbReference type="EMBL" id="KAJ8557199.1"/>
    </source>
</evidence>
<name>A0A9Q1MGA8_9SOLA</name>
<evidence type="ECO:0000256" key="5">
    <source>
        <dbReference type="ARBA" id="ARBA00023136"/>
    </source>
</evidence>
<comment type="caution">
    <text evidence="8">The sequence shown here is derived from an EMBL/GenBank/DDBJ whole genome shotgun (WGS) entry which is preliminary data.</text>
</comment>
<evidence type="ECO:0000256" key="4">
    <source>
        <dbReference type="ARBA" id="ARBA00022989"/>
    </source>
</evidence>
<keyword evidence="2 6" id="KW-0812">Transmembrane</keyword>
<evidence type="ECO:0000256" key="3">
    <source>
        <dbReference type="ARBA" id="ARBA00022970"/>
    </source>
</evidence>
<evidence type="ECO:0000313" key="9">
    <source>
        <dbReference type="Proteomes" id="UP001152561"/>
    </source>
</evidence>
<evidence type="ECO:0000256" key="2">
    <source>
        <dbReference type="ARBA" id="ARBA00022692"/>
    </source>
</evidence>
<evidence type="ECO:0000256" key="6">
    <source>
        <dbReference type="SAM" id="Phobius"/>
    </source>
</evidence>
<dbReference type="GO" id="GO:0016020">
    <property type="term" value="C:membrane"/>
    <property type="evidence" value="ECO:0007669"/>
    <property type="project" value="UniProtKB-SubCell"/>
</dbReference>
<dbReference type="Pfam" id="PF01490">
    <property type="entry name" value="Aa_trans"/>
    <property type="match status" value="1"/>
</dbReference>
<feature type="transmembrane region" description="Helical" evidence="6">
    <location>
        <begin position="107"/>
        <end position="126"/>
    </location>
</feature>
<keyword evidence="3" id="KW-0029">Amino-acid transport</keyword>